<proteinExistence type="predicted"/>
<keyword evidence="3" id="KW-1185">Reference proteome</keyword>
<dbReference type="PANTHER" id="PTHR38590">
    <property type="entry name" value="BLL0828 PROTEIN"/>
    <property type="match status" value="1"/>
</dbReference>
<evidence type="ECO:0000259" key="1">
    <source>
        <dbReference type="Pfam" id="PF04480"/>
    </source>
</evidence>
<dbReference type="SUPFAM" id="SSF52980">
    <property type="entry name" value="Restriction endonuclease-like"/>
    <property type="match status" value="1"/>
</dbReference>
<dbReference type="GO" id="GO:0008168">
    <property type="term" value="F:methyltransferase activity"/>
    <property type="evidence" value="ECO:0007669"/>
    <property type="project" value="UniProtKB-KW"/>
</dbReference>
<sequence length="110" mass="12320">MTPEETRLWGALRGHRLGGFKFRKQQPIGPFIADFVCQAQRLIVEVDGSQHADSEQDLRRDAFLTDKGYRILRVWNNDVTRNFSGVLAAILAALSDPHPPIAAQWAPPSP</sequence>
<accession>A0A2S8B9Q3</accession>
<dbReference type="Pfam" id="PF04480">
    <property type="entry name" value="DUF559"/>
    <property type="match status" value="1"/>
</dbReference>
<dbReference type="Gene3D" id="3.40.960.10">
    <property type="entry name" value="VSR Endonuclease"/>
    <property type="match status" value="1"/>
</dbReference>
<gene>
    <name evidence="2" type="ORF">CVO77_02810</name>
</gene>
<dbReference type="OrthoDB" id="9798754at2"/>
<name>A0A2S8B9Q3_9SPHN</name>
<dbReference type="InterPro" id="IPR011335">
    <property type="entry name" value="Restrct_endonuc-II-like"/>
</dbReference>
<dbReference type="EMBL" id="PHFW01000002">
    <property type="protein sequence ID" value="PQM29145.1"/>
    <property type="molecule type" value="Genomic_DNA"/>
</dbReference>
<evidence type="ECO:0000313" key="2">
    <source>
        <dbReference type="EMBL" id="PQM29145.1"/>
    </source>
</evidence>
<dbReference type="CDD" id="cd01038">
    <property type="entry name" value="Endonuclease_DUF559"/>
    <property type="match status" value="1"/>
</dbReference>
<dbReference type="Proteomes" id="UP000238954">
    <property type="component" value="Chromosome"/>
</dbReference>
<keyword evidence="2" id="KW-0808">Transferase</keyword>
<dbReference type="InterPro" id="IPR007569">
    <property type="entry name" value="DUF559"/>
</dbReference>
<keyword evidence="2" id="KW-0489">Methyltransferase</keyword>
<dbReference type="AlphaFoldDB" id="A0A2S8B9Q3"/>
<dbReference type="InterPro" id="IPR047216">
    <property type="entry name" value="Endonuclease_DUF559_bact"/>
</dbReference>
<reference evidence="3" key="1">
    <citation type="submission" date="2017-11" db="EMBL/GenBank/DDBJ databases">
        <title>The complete genome sequence of Sphingopyxis pomeranensis sp. nov. strain WS5A3p.</title>
        <authorList>
            <person name="Kaminski M.A."/>
        </authorList>
    </citation>
    <scope>NUCLEOTIDE SEQUENCE [LARGE SCALE GENOMIC DNA]</scope>
    <source>
        <strain evidence="3">WS5A3p</strain>
    </source>
</reference>
<dbReference type="PANTHER" id="PTHR38590:SF1">
    <property type="entry name" value="BLL0828 PROTEIN"/>
    <property type="match status" value="1"/>
</dbReference>
<comment type="caution">
    <text evidence="2">The sequence shown here is derived from an EMBL/GenBank/DDBJ whole genome shotgun (WGS) entry which is preliminary data.</text>
</comment>
<protein>
    <submittedName>
        <fullName evidence="2">DNA methyltransferase</fullName>
    </submittedName>
</protein>
<evidence type="ECO:0000313" key="3">
    <source>
        <dbReference type="Proteomes" id="UP000238954"/>
    </source>
</evidence>
<feature type="domain" description="DUF559" evidence="1">
    <location>
        <begin position="1"/>
        <end position="94"/>
    </location>
</feature>
<dbReference type="GO" id="GO:0032259">
    <property type="term" value="P:methylation"/>
    <property type="evidence" value="ECO:0007669"/>
    <property type="project" value="UniProtKB-KW"/>
</dbReference>
<organism evidence="2 3">
    <name type="scientific">Sphingopyxis lindanitolerans</name>
    <dbReference type="NCBI Taxonomy" id="2054227"/>
    <lineage>
        <taxon>Bacteria</taxon>
        <taxon>Pseudomonadati</taxon>
        <taxon>Pseudomonadota</taxon>
        <taxon>Alphaproteobacteria</taxon>
        <taxon>Sphingomonadales</taxon>
        <taxon>Sphingomonadaceae</taxon>
        <taxon>Sphingopyxis</taxon>
    </lineage>
</organism>